<dbReference type="Gene3D" id="3.40.30.10">
    <property type="entry name" value="Glutaredoxin"/>
    <property type="match status" value="1"/>
</dbReference>
<evidence type="ECO:0000259" key="1">
    <source>
        <dbReference type="Pfam" id="PF01323"/>
    </source>
</evidence>
<dbReference type="SUPFAM" id="SSF52833">
    <property type="entry name" value="Thioredoxin-like"/>
    <property type="match status" value="1"/>
</dbReference>
<dbReference type="PANTHER" id="PTHR13887">
    <property type="entry name" value="GLUTATHIONE S-TRANSFERASE KAPPA"/>
    <property type="match status" value="1"/>
</dbReference>
<dbReference type="PANTHER" id="PTHR13887:SF41">
    <property type="entry name" value="THIOREDOXIN SUPERFAMILY PROTEIN"/>
    <property type="match status" value="1"/>
</dbReference>
<dbReference type="CDD" id="cd03024">
    <property type="entry name" value="DsbA_FrnE"/>
    <property type="match status" value="1"/>
</dbReference>
<accession>A0A9X3NFV0</accession>
<dbReference type="InterPro" id="IPR036249">
    <property type="entry name" value="Thioredoxin-like_sf"/>
</dbReference>
<organism evidence="2 3">
    <name type="scientific">Solirubrobacter phytolaccae</name>
    <dbReference type="NCBI Taxonomy" id="1404360"/>
    <lineage>
        <taxon>Bacteria</taxon>
        <taxon>Bacillati</taxon>
        <taxon>Actinomycetota</taxon>
        <taxon>Thermoleophilia</taxon>
        <taxon>Solirubrobacterales</taxon>
        <taxon>Solirubrobacteraceae</taxon>
        <taxon>Solirubrobacter</taxon>
    </lineage>
</organism>
<comment type="caution">
    <text evidence="2">The sequence shown here is derived from an EMBL/GenBank/DDBJ whole genome shotgun (WGS) entry which is preliminary data.</text>
</comment>
<dbReference type="Proteomes" id="UP001147653">
    <property type="component" value="Unassembled WGS sequence"/>
</dbReference>
<evidence type="ECO:0000313" key="2">
    <source>
        <dbReference type="EMBL" id="MDA0184539.1"/>
    </source>
</evidence>
<dbReference type="GO" id="GO:0016491">
    <property type="term" value="F:oxidoreductase activity"/>
    <property type="evidence" value="ECO:0007669"/>
    <property type="project" value="InterPro"/>
</dbReference>
<protein>
    <submittedName>
        <fullName evidence="2">DsbA family oxidoreductase</fullName>
    </submittedName>
</protein>
<dbReference type="InterPro" id="IPR001853">
    <property type="entry name" value="DSBA-like_thioredoxin_dom"/>
</dbReference>
<gene>
    <name evidence="2" type="ORF">OJ997_29825</name>
</gene>
<feature type="domain" description="DSBA-like thioredoxin" evidence="1">
    <location>
        <begin position="7"/>
        <end position="205"/>
    </location>
</feature>
<proteinExistence type="predicted"/>
<dbReference type="RefSeq" id="WP_270028994.1">
    <property type="nucleotide sequence ID" value="NZ_JAPDDP010000078.1"/>
</dbReference>
<sequence length="216" mass="23617">MSDVIKVDVWSDIACPWCYIGKRKFEAGAEGIPVEVEYHSFELSPDTPVDFEGSSIDFLVAHKGMPAEQVGPMLDQVKGIAAEVGLDYDFDALQHTNTVKAHQLLHFAKAQGKQVEMKERLLRAYFVEGRHVGRDEDLADLAAEVGLDREDALRALATGEYAAAVRADQEQAMRYGIRGVPFFVIDGKYGVSGAQAPETFAAALKQVQDERAGVAS</sequence>
<reference evidence="2" key="1">
    <citation type="submission" date="2022-10" db="EMBL/GenBank/DDBJ databases">
        <title>The WGS of Solirubrobacter phytolaccae KCTC 29190.</title>
        <authorList>
            <person name="Jiang Z."/>
        </authorList>
    </citation>
    <scope>NUCLEOTIDE SEQUENCE</scope>
    <source>
        <strain evidence="2">KCTC 29190</strain>
    </source>
</reference>
<evidence type="ECO:0000313" key="3">
    <source>
        <dbReference type="Proteomes" id="UP001147653"/>
    </source>
</evidence>
<dbReference type="EMBL" id="JAPDDP010000078">
    <property type="protein sequence ID" value="MDA0184539.1"/>
    <property type="molecule type" value="Genomic_DNA"/>
</dbReference>
<dbReference type="AlphaFoldDB" id="A0A9X3NFV0"/>
<dbReference type="Pfam" id="PF01323">
    <property type="entry name" value="DSBA"/>
    <property type="match status" value="1"/>
</dbReference>
<name>A0A9X3NFV0_9ACTN</name>
<keyword evidence="3" id="KW-1185">Reference proteome</keyword>